<accession>A0ABT3AJV8</accession>
<evidence type="ECO:0008006" key="3">
    <source>
        <dbReference type="Google" id="ProtNLM"/>
    </source>
</evidence>
<reference evidence="1 2" key="1">
    <citation type="submission" date="2022-10" db="EMBL/GenBank/DDBJ databases">
        <title>Ruegeria sp. nov., isolated from ocean surface sediments.</title>
        <authorList>
            <person name="He W."/>
            <person name="Xue H.-P."/>
            <person name="Zhang D.-F."/>
        </authorList>
    </citation>
    <scope>NUCLEOTIDE SEQUENCE [LARGE SCALE GENOMIC DNA]</scope>
    <source>
        <strain evidence="1 2">XHP0148</strain>
    </source>
</reference>
<name>A0ABT3AJV8_9RHOB</name>
<protein>
    <recommendedName>
        <fullName evidence="3">DUF4399 domain-containing protein</fullName>
    </recommendedName>
</protein>
<organism evidence="1 2">
    <name type="scientific">Ruegeria aquimaris</name>
    <dbReference type="NCBI Taxonomy" id="2984333"/>
    <lineage>
        <taxon>Bacteria</taxon>
        <taxon>Pseudomonadati</taxon>
        <taxon>Pseudomonadota</taxon>
        <taxon>Alphaproteobacteria</taxon>
        <taxon>Rhodobacterales</taxon>
        <taxon>Roseobacteraceae</taxon>
        <taxon>Ruegeria</taxon>
    </lineage>
</organism>
<evidence type="ECO:0000313" key="2">
    <source>
        <dbReference type="Proteomes" id="UP001320899"/>
    </source>
</evidence>
<dbReference type="EMBL" id="JAOWLB010000006">
    <property type="protein sequence ID" value="MCV2888933.1"/>
    <property type="molecule type" value="Genomic_DNA"/>
</dbReference>
<gene>
    <name evidence="1" type="ORF">OE747_11300</name>
</gene>
<dbReference type="Proteomes" id="UP001320899">
    <property type="component" value="Unassembled WGS sequence"/>
</dbReference>
<dbReference type="RefSeq" id="WP_263828708.1">
    <property type="nucleotide sequence ID" value="NZ_JAOWLB010000006.1"/>
</dbReference>
<evidence type="ECO:0000313" key="1">
    <source>
        <dbReference type="EMBL" id="MCV2888933.1"/>
    </source>
</evidence>
<keyword evidence="2" id="KW-1185">Reference proteome</keyword>
<sequence>MSRSLALFAIGLVFGGGAGFVTAGAYGISFDGHDHADPAQHGGAHSEAAAHSHGNAVNLPAGADAPGLAVQMFKDPMSGWNLHVAPTNFRFAPENASATDQPGEGHAHVYVNGVKLARLYGEWMHIPELPKGQVEVTVSLNTNSHGELTVEGMPVAASVIVEVE</sequence>
<proteinExistence type="predicted"/>
<comment type="caution">
    <text evidence="1">The sequence shown here is derived from an EMBL/GenBank/DDBJ whole genome shotgun (WGS) entry which is preliminary data.</text>
</comment>